<evidence type="ECO:0000313" key="2">
    <source>
        <dbReference type="EMBL" id="GJM53394.1"/>
    </source>
</evidence>
<dbReference type="Proteomes" id="UP001207736">
    <property type="component" value="Unassembled WGS sequence"/>
</dbReference>
<sequence>MKNIIAEAMNLGINASDFPAIDMDKYGNFVAFDRKNSVNINGMILSLSEKIKIKFPLVQILDNGSFLLVDMRTVSNNAFIFNADGVLENAFFVGDAVEDLAFIDGKLIVSYFDEGVFGNPPSTEGLAIFDMEGNVLFGVNSSLAEEYICDCYALCKSGENAVYFFAYTEFEFVKLSVKNFKMERIKVPEILSGASAMVFDKDTVLFFNPYEYKNTLFRYHLYSKQTEKLGKVDFSILKGLENGQFLAIKDNFYYVISI</sequence>
<evidence type="ECO:0000313" key="4">
    <source>
        <dbReference type="Proteomes" id="UP001208692"/>
    </source>
</evidence>
<name>A0AAV5AYN3_9FLAO</name>
<dbReference type="EMBL" id="BQKB01000038">
    <property type="protein sequence ID" value="GJM53394.1"/>
    <property type="molecule type" value="Genomic_DNA"/>
</dbReference>
<organism evidence="1 3">
    <name type="scientific">Capnocytophaga catalasegens</name>
    <dbReference type="NCBI Taxonomy" id="1004260"/>
    <lineage>
        <taxon>Bacteria</taxon>
        <taxon>Pseudomonadati</taxon>
        <taxon>Bacteroidota</taxon>
        <taxon>Flavobacteriia</taxon>
        <taxon>Flavobacteriales</taxon>
        <taxon>Flavobacteriaceae</taxon>
        <taxon>Capnocytophaga</taxon>
    </lineage>
</organism>
<accession>A0AAV5AYN3</accession>
<evidence type="ECO:0000313" key="3">
    <source>
        <dbReference type="Proteomes" id="UP001207736"/>
    </source>
</evidence>
<protein>
    <submittedName>
        <fullName evidence="1">Uncharacterized protein</fullName>
    </submittedName>
</protein>
<comment type="caution">
    <text evidence="1">The sequence shown here is derived from an EMBL/GenBank/DDBJ whole genome shotgun (WGS) entry which is preliminary data.</text>
</comment>
<gene>
    <name evidence="1" type="ORF">RCZ15_16300</name>
    <name evidence="2" type="ORF">RCZ16_17110</name>
</gene>
<dbReference type="AlphaFoldDB" id="A0AAV5AYN3"/>
<dbReference type="EMBL" id="BQKA01000031">
    <property type="protein sequence ID" value="GJM50657.1"/>
    <property type="molecule type" value="Genomic_DNA"/>
</dbReference>
<keyword evidence="4" id="KW-1185">Reference proteome</keyword>
<dbReference type="Proteomes" id="UP001208692">
    <property type="component" value="Unassembled WGS sequence"/>
</dbReference>
<proteinExistence type="predicted"/>
<reference evidence="1 4" key="1">
    <citation type="submission" date="2021-11" db="EMBL/GenBank/DDBJ databases">
        <title>Draft genome sequence of Capnocytophaga sp. strain KC07075 isolated from cat oral cavity.</title>
        <authorList>
            <person name="Suzuki M."/>
            <person name="Imaoka K."/>
            <person name="Kimura M."/>
            <person name="Morikawa S."/>
            <person name="Maeda K."/>
        </authorList>
    </citation>
    <scope>NUCLEOTIDE SEQUENCE</scope>
    <source>
        <strain evidence="1">KC07075</strain>
        <strain evidence="2 4">KC07079</strain>
    </source>
</reference>
<evidence type="ECO:0000313" key="1">
    <source>
        <dbReference type="EMBL" id="GJM50657.1"/>
    </source>
</evidence>
<dbReference type="RefSeq" id="WP_264845420.1">
    <property type="nucleotide sequence ID" value="NZ_BPMA01000011.1"/>
</dbReference>